<dbReference type="FunCoup" id="A0A3M0CT31">
    <property type="interactions" value="171"/>
</dbReference>
<keyword evidence="3" id="KW-0732">Signal</keyword>
<evidence type="ECO:0000256" key="3">
    <source>
        <dbReference type="ARBA" id="ARBA00022729"/>
    </source>
</evidence>
<dbReference type="SUPFAM" id="SSF53850">
    <property type="entry name" value="Periplasmic binding protein-like II"/>
    <property type="match status" value="1"/>
</dbReference>
<organism evidence="6 7">
    <name type="scientific">Eilatimonas milleporae</name>
    <dbReference type="NCBI Taxonomy" id="911205"/>
    <lineage>
        <taxon>Bacteria</taxon>
        <taxon>Pseudomonadati</taxon>
        <taxon>Pseudomonadota</taxon>
        <taxon>Alphaproteobacteria</taxon>
        <taxon>Kordiimonadales</taxon>
        <taxon>Kordiimonadaceae</taxon>
        <taxon>Eilatimonas</taxon>
    </lineage>
</organism>
<comment type="subcellular location">
    <subcellularLocation>
        <location evidence="1">Cell envelope</location>
    </subcellularLocation>
</comment>
<sequence length="289" mass="31835">MGMFQQIRFAARHGKSVLCSRFSSLLTVLSVTAAMVLAITGDAAARPLDTILKDGTLKVGVNPNFPPMSAYGMTNQLEGFDVDIGNRIAAALGVKVQFVPTEAAQRVAFLTSGRIDIALGALTRTPDRAKLIDFTVPLHTEAMGVLTTEKVDAASWADLNNEDITLVNMRGNLSVDILKERLPKAKVLLVDGNADTVRALAQGRADALVENIDFFMNFTKFYRNVKWRVLDDPIFVAWCGIGVARDSRSLRDYLNVLLFDMHKSGTVNEIWQKWYGAPMVIPIDPDPFF</sequence>
<evidence type="ECO:0000256" key="1">
    <source>
        <dbReference type="ARBA" id="ARBA00004196"/>
    </source>
</evidence>
<evidence type="ECO:0000313" key="6">
    <source>
        <dbReference type="EMBL" id="RMB12085.1"/>
    </source>
</evidence>
<proteinExistence type="inferred from homology"/>
<accession>A0A3M0CT31</accession>
<comment type="caution">
    <text evidence="6">The sequence shown here is derived from an EMBL/GenBank/DDBJ whole genome shotgun (WGS) entry which is preliminary data.</text>
</comment>
<dbReference type="InterPro" id="IPR018313">
    <property type="entry name" value="SBP_3_CS"/>
</dbReference>
<evidence type="ECO:0000259" key="5">
    <source>
        <dbReference type="SMART" id="SM00062"/>
    </source>
</evidence>
<dbReference type="GO" id="GO:0030313">
    <property type="term" value="C:cell envelope"/>
    <property type="evidence" value="ECO:0007669"/>
    <property type="project" value="UniProtKB-SubCell"/>
</dbReference>
<dbReference type="PANTHER" id="PTHR35936:SF17">
    <property type="entry name" value="ARGININE-BINDING EXTRACELLULAR PROTEIN ARTP"/>
    <property type="match status" value="1"/>
</dbReference>
<name>A0A3M0CT31_9PROT</name>
<dbReference type="Pfam" id="PF00497">
    <property type="entry name" value="SBP_bac_3"/>
    <property type="match status" value="1"/>
</dbReference>
<dbReference type="AlphaFoldDB" id="A0A3M0CT31"/>
<dbReference type="InterPro" id="IPR001638">
    <property type="entry name" value="Solute-binding_3/MltF_N"/>
</dbReference>
<dbReference type="SMART" id="SM00062">
    <property type="entry name" value="PBPb"/>
    <property type="match status" value="1"/>
</dbReference>
<reference evidence="6 7" key="1">
    <citation type="submission" date="2018-10" db="EMBL/GenBank/DDBJ databases">
        <title>Genomic Encyclopedia of Archaeal and Bacterial Type Strains, Phase II (KMG-II): from individual species to whole genera.</title>
        <authorList>
            <person name="Goeker M."/>
        </authorList>
    </citation>
    <scope>NUCLEOTIDE SEQUENCE [LARGE SCALE GENOMIC DNA]</scope>
    <source>
        <strain evidence="6 7">DSM 25217</strain>
    </source>
</reference>
<protein>
    <submittedName>
        <fullName evidence="6">Amino acid ABC transporter substrate-binding protein (PAAT family)</fullName>
    </submittedName>
</protein>
<comment type="similarity">
    <text evidence="2 4">Belongs to the bacterial solute-binding protein 3 family.</text>
</comment>
<keyword evidence="7" id="KW-1185">Reference proteome</keyword>
<evidence type="ECO:0000313" key="7">
    <source>
        <dbReference type="Proteomes" id="UP000271227"/>
    </source>
</evidence>
<evidence type="ECO:0000256" key="2">
    <source>
        <dbReference type="ARBA" id="ARBA00010333"/>
    </source>
</evidence>
<dbReference type="EMBL" id="REFR01000009">
    <property type="protein sequence ID" value="RMB12085.1"/>
    <property type="molecule type" value="Genomic_DNA"/>
</dbReference>
<dbReference type="InParanoid" id="A0A3M0CT31"/>
<gene>
    <name evidence="6" type="ORF">BXY39_0575</name>
</gene>
<dbReference type="PANTHER" id="PTHR35936">
    <property type="entry name" value="MEMBRANE-BOUND LYTIC MUREIN TRANSGLYCOSYLASE F"/>
    <property type="match status" value="1"/>
</dbReference>
<evidence type="ECO:0000256" key="4">
    <source>
        <dbReference type="RuleBase" id="RU003744"/>
    </source>
</evidence>
<dbReference type="Gene3D" id="3.40.190.10">
    <property type="entry name" value="Periplasmic binding protein-like II"/>
    <property type="match status" value="2"/>
</dbReference>
<feature type="domain" description="Solute-binding protein family 3/N-terminal" evidence="5">
    <location>
        <begin position="56"/>
        <end position="278"/>
    </location>
</feature>
<dbReference type="Proteomes" id="UP000271227">
    <property type="component" value="Unassembled WGS sequence"/>
</dbReference>
<dbReference type="PROSITE" id="PS01039">
    <property type="entry name" value="SBP_BACTERIAL_3"/>
    <property type="match status" value="1"/>
</dbReference>